<dbReference type="InterPro" id="IPR002491">
    <property type="entry name" value="ABC_transptr_periplasmic_BD"/>
</dbReference>
<keyword evidence="8" id="KW-1185">Reference proteome</keyword>
<feature type="signal peptide" evidence="5">
    <location>
        <begin position="1"/>
        <end position="28"/>
    </location>
</feature>
<dbReference type="PANTHER" id="PTHR30532">
    <property type="entry name" value="IRON III DICITRATE-BINDING PERIPLASMIC PROTEIN"/>
    <property type="match status" value="1"/>
</dbReference>
<dbReference type="PROSITE" id="PS50983">
    <property type="entry name" value="FE_B12_PBP"/>
    <property type="match status" value="1"/>
</dbReference>
<dbReference type="NCBIfam" id="NF008200">
    <property type="entry name" value="PRK10957.1"/>
    <property type="match status" value="1"/>
</dbReference>
<feature type="domain" description="Fe/B12 periplasmic-binding" evidence="6">
    <location>
        <begin position="65"/>
        <end position="335"/>
    </location>
</feature>
<feature type="chain" id="PRO_5045454768" evidence="5">
    <location>
        <begin position="29"/>
        <end position="335"/>
    </location>
</feature>
<keyword evidence="4 5" id="KW-0732">Signal</keyword>
<proteinExistence type="inferred from homology"/>
<evidence type="ECO:0000256" key="3">
    <source>
        <dbReference type="ARBA" id="ARBA00022448"/>
    </source>
</evidence>
<evidence type="ECO:0000256" key="2">
    <source>
        <dbReference type="ARBA" id="ARBA00008814"/>
    </source>
</evidence>
<reference evidence="7 8" key="1">
    <citation type="submission" date="2024-01" db="EMBL/GenBank/DDBJ databases">
        <title>Genome mining of biosynthetic gene clusters to explore secondary metabolites of Streptomyces sp.</title>
        <authorList>
            <person name="Baig A."/>
            <person name="Ajitkumar Shintre N."/>
            <person name="Kumar H."/>
            <person name="Anbarasu A."/>
            <person name="Ramaiah S."/>
        </authorList>
    </citation>
    <scope>NUCLEOTIDE SEQUENCE [LARGE SCALE GENOMIC DNA]</scope>
    <source>
        <strain evidence="7 8">A01</strain>
    </source>
</reference>
<dbReference type="SUPFAM" id="SSF53807">
    <property type="entry name" value="Helical backbone' metal receptor"/>
    <property type="match status" value="1"/>
</dbReference>
<dbReference type="Pfam" id="PF01497">
    <property type="entry name" value="Peripla_BP_2"/>
    <property type="match status" value="1"/>
</dbReference>
<dbReference type="Proteomes" id="UP001585053">
    <property type="component" value="Unassembled WGS sequence"/>
</dbReference>
<evidence type="ECO:0000256" key="5">
    <source>
        <dbReference type="SAM" id="SignalP"/>
    </source>
</evidence>
<evidence type="ECO:0000256" key="4">
    <source>
        <dbReference type="ARBA" id="ARBA00022729"/>
    </source>
</evidence>
<comment type="subcellular location">
    <subcellularLocation>
        <location evidence="1">Cell envelope</location>
    </subcellularLocation>
</comment>
<protein>
    <submittedName>
        <fullName evidence="7">Fe2+-enterobactin ABC transporter substrate-binding protein</fullName>
    </submittedName>
</protein>
<dbReference type="PROSITE" id="PS51257">
    <property type="entry name" value="PROKAR_LIPOPROTEIN"/>
    <property type="match status" value="1"/>
</dbReference>
<gene>
    <name evidence="7" type="primary">fepB</name>
    <name evidence="7" type="ORF">VSQ78_23910</name>
</gene>
<name>A0ABV5E1N7_9ACTN</name>
<keyword evidence="3" id="KW-0813">Transport</keyword>
<organism evidence="7 8">
    <name type="scientific">Nocardiopsis alba</name>
    <dbReference type="NCBI Taxonomy" id="53437"/>
    <lineage>
        <taxon>Bacteria</taxon>
        <taxon>Bacillati</taxon>
        <taxon>Actinomycetota</taxon>
        <taxon>Actinomycetes</taxon>
        <taxon>Streptosporangiales</taxon>
        <taxon>Nocardiopsidaceae</taxon>
        <taxon>Nocardiopsis</taxon>
    </lineage>
</organism>
<dbReference type="PANTHER" id="PTHR30532:SF24">
    <property type="entry name" value="FERRIC ENTEROBACTIN-BINDING PERIPLASMIC PROTEIN FEPB"/>
    <property type="match status" value="1"/>
</dbReference>
<evidence type="ECO:0000313" key="7">
    <source>
        <dbReference type="EMBL" id="MFB8770760.1"/>
    </source>
</evidence>
<comment type="similarity">
    <text evidence="2">Belongs to the bacterial solute-binding protein 8 family.</text>
</comment>
<sequence>MKLTHSRSTLVTGACSGALALLILTACGTDPGDAGTPSTTEGEASGTRTVEHVFGETDIPVDPANVVSVSVTSTAVLLSLDIPVTASSTTSPSALTDDNGFFAQWAEVAVERGVEPLPGPEVSLEAVGAAAPDLIVGNGFGADAIDQDTYETLSEIAPTVVYGESDTPWTELTEQYAEAFDRGDRADEIAEEYERLLAETSEALSAEEDVVVLTGTPDGFNVFTSESAQGRLIDELGLTLHEMPEDLAASGNQGGPERADIVRLSPERASDFGDSTLLFVNTQGEEPADYAETAPILESTPAYEEGRAFTLGAEAFRLDYYSVPLIADRLVELLG</sequence>
<evidence type="ECO:0000259" key="6">
    <source>
        <dbReference type="PROSITE" id="PS50983"/>
    </source>
</evidence>
<dbReference type="InterPro" id="IPR051313">
    <property type="entry name" value="Bact_iron-sidero_bind"/>
</dbReference>
<accession>A0ABV5E1N7</accession>
<dbReference type="EMBL" id="JAYMRS010000014">
    <property type="protein sequence ID" value="MFB8770760.1"/>
    <property type="molecule type" value="Genomic_DNA"/>
</dbReference>
<comment type="caution">
    <text evidence="7">The sequence shown here is derived from an EMBL/GenBank/DDBJ whole genome shotgun (WGS) entry which is preliminary data.</text>
</comment>
<evidence type="ECO:0000256" key="1">
    <source>
        <dbReference type="ARBA" id="ARBA00004196"/>
    </source>
</evidence>
<dbReference type="RefSeq" id="WP_376737821.1">
    <property type="nucleotide sequence ID" value="NZ_JAYMRS010000014.1"/>
</dbReference>
<evidence type="ECO:0000313" key="8">
    <source>
        <dbReference type="Proteomes" id="UP001585053"/>
    </source>
</evidence>
<dbReference type="Gene3D" id="3.40.50.1980">
    <property type="entry name" value="Nitrogenase molybdenum iron protein domain"/>
    <property type="match status" value="2"/>
</dbReference>